<dbReference type="InterPro" id="IPR011024">
    <property type="entry name" value="G_crystallin-like"/>
</dbReference>
<sequence length="86" mass="9429">MCIYEHQNFGGKKLQFSDEYWHDLDNWAFQDKTTSFVNNQGGDPWGCSGSDSGTLGDGAGNNFHMGDCTASSNIGSYNDRAEDIHG</sequence>
<name>A0AAU7QX61_9ACTN</name>
<evidence type="ECO:0000313" key="1">
    <source>
        <dbReference type="EMBL" id="XBT80644.1"/>
    </source>
</evidence>
<organism evidence="1">
    <name type="scientific">Micromonospora sp. HUAS YX12</name>
    <dbReference type="NCBI Taxonomy" id="3156396"/>
    <lineage>
        <taxon>Bacteria</taxon>
        <taxon>Bacillati</taxon>
        <taxon>Actinomycetota</taxon>
        <taxon>Actinomycetes</taxon>
        <taxon>Micromonosporales</taxon>
        <taxon>Micromonosporaceae</taxon>
        <taxon>Micromonospora</taxon>
    </lineage>
</organism>
<dbReference type="AlphaFoldDB" id="A0AAU7QX61"/>
<dbReference type="EMBL" id="CP157974">
    <property type="protein sequence ID" value="XBT80644.1"/>
    <property type="molecule type" value="Genomic_DNA"/>
</dbReference>
<gene>
    <name evidence="1" type="ORF">ABIH81_23765</name>
</gene>
<reference evidence="1" key="1">
    <citation type="submission" date="2024-06" db="EMBL/GenBank/DDBJ databases">
        <title>Micromonospora sp. strain HUAS YX12 genome sequences.</title>
        <authorList>
            <person name="Mo P."/>
        </authorList>
    </citation>
    <scope>NUCLEOTIDE SEQUENCE</scope>
    <source>
        <strain evidence="1">HUAS YX12</strain>
    </source>
</reference>
<dbReference type="SUPFAM" id="SSF49695">
    <property type="entry name" value="gamma-Crystallin-like"/>
    <property type="match status" value="1"/>
</dbReference>
<dbReference type="RefSeq" id="WP_349877097.1">
    <property type="nucleotide sequence ID" value="NZ_CP157974.1"/>
</dbReference>
<protein>
    <submittedName>
        <fullName evidence="1">Peptidase inhibitor family I36 protein</fullName>
    </submittedName>
</protein>
<proteinExistence type="predicted"/>
<dbReference type="Pfam" id="PF03995">
    <property type="entry name" value="Inhibitor_I36"/>
    <property type="match status" value="1"/>
</dbReference>
<accession>A0AAU7QX61</accession>
<dbReference type="Gene3D" id="2.60.20.10">
    <property type="entry name" value="Crystallins"/>
    <property type="match status" value="1"/>
</dbReference>